<dbReference type="Proteomes" id="UP001056535">
    <property type="component" value="Chromosome"/>
</dbReference>
<keyword evidence="2" id="KW-0812">Transmembrane</keyword>
<dbReference type="EMBL" id="CP099490">
    <property type="protein sequence ID" value="USQ76375.1"/>
    <property type="molecule type" value="Genomic_DNA"/>
</dbReference>
<feature type="region of interest" description="Disordered" evidence="1">
    <location>
        <begin position="285"/>
        <end position="370"/>
    </location>
</feature>
<protein>
    <submittedName>
        <fullName evidence="3">Uncharacterized protein</fullName>
    </submittedName>
</protein>
<feature type="region of interest" description="Disordered" evidence="1">
    <location>
        <begin position="225"/>
        <end position="253"/>
    </location>
</feature>
<gene>
    <name evidence="3" type="ORF">NF557_00125</name>
</gene>
<dbReference type="RefSeq" id="WP_252621070.1">
    <property type="nucleotide sequence ID" value="NZ_CP099490.1"/>
</dbReference>
<organism evidence="3 4">
    <name type="scientific">Ornithinimicrobium cryptoxanthini</name>
    <dbReference type="NCBI Taxonomy" id="2934161"/>
    <lineage>
        <taxon>Bacteria</taxon>
        <taxon>Bacillati</taxon>
        <taxon>Actinomycetota</taxon>
        <taxon>Actinomycetes</taxon>
        <taxon>Micrococcales</taxon>
        <taxon>Ornithinimicrobiaceae</taxon>
        <taxon>Ornithinimicrobium</taxon>
    </lineage>
</organism>
<proteinExistence type="predicted"/>
<name>A0ABY4YHV4_9MICO</name>
<feature type="transmembrane region" description="Helical" evidence="2">
    <location>
        <begin position="174"/>
        <end position="193"/>
    </location>
</feature>
<evidence type="ECO:0000256" key="2">
    <source>
        <dbReference type="SAM" id="Phobius"/>
    </source>
</evidence>
<accession>A0ABY4YHV4</accession>
<keyword evidence="2" id="KW-0472">Membrane</keyword>
<feature type="compositionally biased region" description="Basic and acidic residues" evidence="1">
    <location>
        <begin position="1"/>
        <end position="10"/>
    </location>
</feature>
<evidence type="ECO:0000313" key="3">
    <source>
        <dbReference type="EMBL" id="USQ76375.1"/>
    </source>
</evidence>
<feature type="compositionally biased region" description="Gly residues" evidence="1">
    <location>
        <begin position="328"/>
        <end position="337"/>
    </location>
</feature>
<feature type="compositionally biased region" description="Low complexity" evidence="1">
    <location>
        <begin position="228"/>
        <end position="246"/>
    </location>
</feature>
<evidence type="ECO:0000313" key="4">
    <source>
        <dbReference type="Proteomes" id="UP001056535"/>
    </source>
</evidence>
<feature type="compositionally biased region" description="Acidic residues" evidence="1">
    <location>
        <begin position="351"/>
        <end position="361"/>
    </location>
</feature>
<evidence type="ECO:0000256" key="1">
    <source>
        <dbReference type="SAM" id="MobiDB-lite"/>
    </source>
</evidence>
<sequence length="370" mass="37051">MFQRKSKPEQVQESASAVKDKAVAGAGSVLTAVKEAFDGKVAPKASAAAEAASVRAAGAADAAKERSSDLRHQAMDATSDLRHQARDKASHARDRAVSGLDHGIDSAVPKGQEAVASMAPKVDHARDVIVDEVLPKLSELLGNLQQSKDELLSRQNGPIATVTGAPKKQKRKGGALIVFGVAAAIGAAVAYYLNSQKKPATDPWGTEHHVGGAPGVDTQVRASLADRGTATSGTATTGTGTTAAAGAGAGGTAAAGLRGTGAGVGSTGSTSGTASDTPIADSLTREAADRAASARSTDTPDHAGAEASHLLSSEEIDDLAKETPDVKGGTGSGGHAGFGTDFGEMDTATDNAEDAGESVEDATDRKTDLP</sequence>
<feature type="compositionally biased region" description="Basic and acidic residues" evidence="1">
    <location>
        <begin position="79"/>
        <end position="96"/>
    </location>
</feature>
<feature type="region of interest" description="Disordered" evidence="1">
    <location>
        <begin position="1"/>
        <end position="21"/>
    </location>
</feature>
<feature type="region of interest" description="Disordered" evidence="1">
    <location>
        <begin position="79"/>
        <end position="103"/>
    </location>
</feature>
<keyword evidence="4" id="KW-1185">Reference proteome</keyword>
<feature type="region of interest" description="Disordered" evidence="1">
    <location>
        <begin position="261"/>
        <end position="280"/>
    </location>
</feature>
<reference evidence="3" key="1">
    <citation type="submission" date="2022-06" db="EMBL/GenBank/DDBJ databases">
        <title>Ornithinimicrobium JY.X270.</title>
        <authorList>
            <person name="Huang Y."/>
        </authorList>
    </citation>
    <scope>NUCLEOTIDE SEQUENCE</scope>
    <source>
        <strain evidence="3">JY.X270</strain>
    </source>
</reference>
<keyword evidence="2" id="KW-1133">Transmembrane helix</keyword>